<dbReference type="RefSeq" id="WP_229122331.1">
    <property type="nucleotide sequence ID" value="NZ_CP064791.1"/>
</dbReference>
<gene>
    <name evidence="2" type="ORF">HSEST_0854</name>
</gene>
<proteinExistence type="predicted"/>
<evidence type="ECO:0000313" key="2">
    <source>
        <dbReference type="EMBL" id="QSG14396.1"/>
    </source>
</evidence>
<name>A0A897NW92_9EURY</name>
<keyword evidence="1" id="KW-0472">Membrane</keyword>
<dbReference type="GeneID" id="68857491"/>
<accession>A0A897NW92</accession>
<dbReference type="AlphaFoldDB" id="A0A897NW92"/>
<protein>
    <submittedName>
        <fullName evidence="2">Putative membrane protein</fullName>
    </submittedName>
</protein>
<reference evidence="2 3" key="1">
    <citation type="submission" date="2020-11" db="EMBL/GenBank/DDBJ databases">
        <title>Carbohydrate-dependent, anaerobic sulfur respiration: A novel catabolism in halophilic archaea.</title>
        <authorList>
            <person name="Sorokin D.Y."/>
            <person name="Messina E."/>
            <person name="Smedile F."/>
            <person name="La Cono V."/>
            <person name="Hallsworth J.E."/>
            <person name="Yakimov M.M."/>
        </authorList>
    </citation>
    <scope>NUCLEOTIDE SEQUENCE [LARGE SCALE GENOMIC DNA]</scope>
    <source>
        <strain evidence="2 3">HSR-Est</strain>
    </source>
</reference>
<keyword evidence="1" id="KW-0812">Transmembrane</keyword>
<evidence type="ECO:0000313" key="3">
    <source>
        <dbReference type="Proteomes" id="UP000663292"/>
    </source>
</evidence>
<feature type="transmembrane region" description="Helical" evidence="1">
    <location>
        <begin position="28"/>
        <end position="50"/>
    </location>
</feature>
<sequence length="59" mass="6385">MSLLQRSLPLVGTLYLIYLALQPPPLRWIGLICLAVVTPVAVGWLLGNLFGIGPWAPDS</sequence>
<keyword evidence="3" id="KW-1185">Reference proteome</keyword>
<keyword evidence="1" id="KW-1133">Transmembrane helix</keyword>
<evidence type="ECO:0000256" key="1">
    <source>
        <dbReference type="SAM" id="Phobius"/>
    </source>
</evidence>
<dbReference type="Proteomes" id="UP000663292">
    <property type="component" value="Chromosome"/>
</dbReference>
<organism evidence="2 3">
    <name type="scientific">Halapricum desulfuricans</name>
    <dbReference type="NCBI Taxonomy" id="2841257"/>
    <lineage>
        <taxon>Archaea</taxon>
        <taxon>Methanobacteriati</taxon>
        <taxon>Methanobacteriota</taxon>
        <taxon>Stenosarchaea group</taxon>
        <taxon>Halobacteria</taxon>
        <taxon>Halobacteriales</taxon>
        <taxon>Haloarculaceae</taxon>
        <taxon>Halapricum</taxon>
    </lineage>
</organism>
<dbReference type="EMBL" id="CP064791">
    <property type="protein sequence ID" value="QSG14396.1"/>
    <property type="molecule type" value="Genomic_DNA"/>
</dbReference>
<feature type="transmembrane region" description="Helical" evidence="1">
    <location>
        <begin position="6"/>
        <end position="21"/>
    </location>
</feature>